<dbReference type="AlphaFoldDB" id="A0A9W6Y2A5"/>
<gene>
    <name evidence="1" type="ORF">Pfra01_002044600</name>
</gene>
<name>A0A9W6Y2A5_9STRA</name>
<dbReference type="OrthoDB" id="413122at2759"/>
<sequence length="170" mass="19559">MYMNDGLQRDWDVWVDFAVYAYNSGQHSTEMLSPNELMMGQRLKSPNDLLRRVSVAEAGKLTSYHRRLLAAMTSSRECAEAARKREQERQARYYNRRVKQKQDFAAGDRAWLYKPPRGPKATKLVHPWLGPMRVIESAGYDNYLVERECNGAKLAGPSPFSEEGELTVRD</sequence>
<dbReference type="EMBL" id="BSXT01002792">
    <property type="protein sequence ID" value="GMF50935.1"/>
    <property type="molecule type" value="Genomic_DNA"/>
</dbReference>
<organism evidence="1 2">
    <name type="scientific">Phytophthora fragariaefolia</name>
    <dbReference type="NCBI Taxonomy" id="1490495"/>
    <lineage>
        <taxon>Eukaryota</taxon>
        <taxon>Sar</taxon>
        <taxon>Stramenopiles</taxon>
        <taxon>Oomycota</taxon>
        <taxon>Peronosporomycetes</taxon>
        <taxon>Peronosporales</taxon>
        <taxon>Peronosporaceae</taxon>
        <taxon>Phytophthora</taxon>
    </lineage>
</organism>
<protein>
    <submittedName>
        <fullName evidence="1">Unnamed protein product</fullName>
    </submittedName>
</protein>
<comment type="caution">
    <text evidence="1">The sequence shown here is derived from an EMBL/GenBank/DDBJ whole genome shotgun (WGS) entry which is preliminary data.</text>
</comment>
<proteinExistence type="predicted"/>
<dbReference type="Gene3D" id="3.30.420.10">
    <property type="entry name" value="Ribonuclease H-like superfamily/Ribonuclease H"/>
    <property type="match status" value="1"/>
</dbReference>
<accession>A0A9W6Y2A5</accession>
<keyword evidence="2" id="KW-1185">Reference proteome</keyword>
<evidence type="ECO:0000313" key="1">
    <source>
        <dbReference type="EMBL" id="GMF50935.1"/>
    </source>
</evidence>
<dbReference type="InterPro" id="IPR036397">
    <property type="entry name" value="RNaseH_sf"/>
</dbReference>
<dbReference type="Proteomes" id="UP001165121">
    <property type="component" value="Unassembled WGS sequence"/>
</dbReference>
<dbReference type="GO" id="GO:0003676">
    <property type="term" value="F:nucleic acid binding"/>
    <property type="evidence" value="ECO:0007669"/>
    <property type="project" value="InterPro"/>
</dbReference>
<evidence type="ECO:0000313" key="2">
    <source>
        <dbReference type="Proteomes" id="UP001165121"/>
    </source>
</evidence>
<reference evidence="1" key="1">
    <citation type="submission" date="2023-04" db="EMBL/GenBank/DDBJ databases">
        <title>Phytophthora fragariaefolia NBRC 109709.</title>
        <authorList>
            <person name="Ichikawa N."/>
            <person name="Sato H."/>
            <person name="Tonouchi N."/>
        </authorList>
    </citation>
    <scope>NUCLEOTIDE SEQUENCE</scope>
    <source>
        <strain evidence="1">NBRC 109709</strain>
    </source>
</reference>